<sequence>STSPAAACLAVHLVHILLLLFGGSRRRCVEAPALRSAVRRARAEEEARGSGPAGRPEARGRRRADRSPPPARPRHRRPPGSSARPSRGAGGLETCSWCR</sequence>
<proteinExistence type="predicted"/>
<evidence type="ECO:0000256" key="1">
    <source>
        <dbReference type="SAM" id="MobiDB-lite"/>
    </source>
</evidence>
<feature type="region of interest" description="Disordered" evidence="1">
    <location>
        <begin position="38"/>
        <end position="99"/>
    </location>
</feature>
<reference evidence="3" key="3">
    <citation type="submission" date="2025-09" db="UniProtKB">
        <authorList>
            <consortium name="Ensembl"/>
        </authorList>
    </citation>
    <scope>IDENTIFICATION</scope>
</reference>
<dbReference type="Ensembl" id="ENSPLOT00000008483.1">
    <property type="protein sequence ID" value="ENSPLOP00000007668.1"/>
    <property type="gene ID" value="ENSPLOG00000005629.1"/>
</dbReference>
<protein>
    <submittedName>
        <fullName evidence="3">Uncharacterized protein</fullName>
    </submittedName>
</protein>
<feature type="chain" id="PRO_5034042523" evidence="2">
    <location>
        <begin position="27"/>
        <end position="99"/>
    </location>
</feature>
<reference evidence="3" key="1">
    <citation type="journal article" date="2019" name="bioRxiv">
        <title>Long live the king: chromosome-level assembly of the lion (Panthera leo) using linked-read, Hi-C, and long read data.</title>
        <authorList>
            <person name="Armstrong E.E."/>
            <person name="Taylor R.W."/>
            <person name="Miller D.E."/>
            <person name="Kaelin C."/>
            <person name="Barsh G."/>
            <person name="Hadly E.A."/>
            <person name="Petrov D."/>
        </authorList>
    </citation>
    <scope>NUCLEOTIDE SEQUENCE [LARGE SCALE GENOMIC DNA]</scope>
</reference>
<dbReference type="Proteomes" id="UP000694399">
    <property type="component" value="Chromosome B4"/>
</dbReference>
<dbReference type="AlphaFoldDB" id="A0A8C8WTC9"/>
<name>A0A8C8WTC9_PANLE</name>
<evidence type="ECO:0000256" key="2">
    <source>
        <dbReference type="SAM" id="SignalP"/>
    </source>
</evidence>
<evidence type="ECO:0000313" key="4">
    <source>
        <dbReference type="Proteomes" id="UP000694399"/>
    </source>
</evidence>
<keyword evidence="4" id="KW-1185">Reference proteome</keyword>
<organism evidence="3 4">
    <name type="scientific">Panthera leo</name>
    <name type="common">Lion</name>
    <dbReference type="NCBI Taxonomy" id="9689"/>
    <lineage>
        <taxon>Eukaryota</taxon>
        <taxon>Metazoa</taxon>
        <taxon>Chordata</taxon>
        <taxon>Craniata</taxon>
        <taxon>Vertebrata</taxon>
        <taxon>Euteleostomi</taxon>
        <taxon>Mammalia</taxon>
        <taxon>Eutheria</taxon>
        <taxon>Laurasiatheria</taxon>
        <taxon>Carnivora</taxon>
        <taxon>Feliformia</taxon>
        <taxon>Felidae</taxon>
        <taxon>Pantherinae</taxon>
        <taxon>Panthera</taxon>
    </lineage>
</organism>
<feature type="signal peptide" evidence="2">
    <location>
        <begin position="1"/>
        <end position="26"/>
    </location>
</feature>
<dbReference type="GeneTree" id="ENSGT00950000185142"/>
<evidence type="ECO:0000313" key="3">
    <source>
        <dbReference type="Ensembl" id="ENSPLOP00000007668.1"/>
    </source>
</evidence>
<keyword evidence="2" id="KW-0732">Signal</keyword>
<reference evidence="3" key="2">
    <citation type="submission" date="2025-08" db="UniProtKB">
        <authorList>
            <consortium name="Ensembl"/>
        </authorList>
    </citation>
    <scope>IDENTIFICATION</scope>
</reference>
<accession>A0A8C8WTC9</accession>